<dbReference type="Gene3D" id="1.25.40.10">
    <property type="entry name" value="Tetratricopeptide repeat domain"/>
    <property type="match status" value="1"/>
</dbReference>
<keyword evidence="5 9" id="KW-0418">Kinase</keyword>
<dbReference type="SUPFAM" id="SSF56112">
    <property type="entry name" value="Protein kinase-like (PK-like)"/>
    <property type="match status" value="1"/>
</dbReference>
<dbReference type="CDD" id="cd14014">
    <property type="entry name" value="STKc_PknB_like"/>
    <property type="match status" value="1"/>
</dbReference>
<dbReference type="InterPro" id="IPR017441">
    <property type="entry name" value="Protein_kinase_ATP_BS"/>
</dbReference>
<feature type="binding site" evidence="7">
    <location>
        <position position="44"/>
    </location>
    <ligand>
        <name>ATP</name>
        <dbReference type="ChEBI" id="CHEBI:30616"/>
    </ligand>
</feature>
<dbReference type="SMART" id="SM00220">
    <property type="entry name" value="S_TKc"/>
    <property type="match status" value="1"/>
</dbReference>
<dbReference type="PROSITE" id="PS50011">
    <property type="entry name" value="PROTEIN_KINASE_DOM"/>
    <property type="match status" value="1"/>
</dbReference>
<keyword evidence="6 7" id="KW-0067">ATP-binding</keyword>
<sequence>MAQEAQAEQLIAGRYRLLSKLGAGGFGEVWKAHDETLRLDVAVKAVRVPPAVSTEEQAERLARAAREARNAARLRDHPNVVAVHDVVIDSGVPWTVMQLVVGSSLQEQLDAHGALSVDRAAALASAMLGALGAAHDCGIVHRDVKPANVMVAGERFLLTDFGIAVHEQDTALTGTGMLIGSAEYMAPERARGQDGLAASDLFSLGVMLYQAVEGVSPFRRATFEATLAAVLFEGAPPMQNAGQLTDLIAGLMAKSLDRRPTMATARVLLHAASGRARFPRGRNGGPDLTTDRHERAVAALAKAGRLARGGPEDLDKAWGLCRVAQVAAVLDADLARQFADEAECVVRNLPPDEDMYDAWLLAEVAKGLAGVDPGRAVRLAGEAESIADSLPKSADRALGLAEVAKSLTDIDPARIRRLTEAVERTARTVPDRFRAAEALNTAADALAELDPGRAARLRARAVQVVLVIPVDPPEEEDEDLARAASGRGNRVKALSEVACQWSGTDPSRAQQLIGEAEHTAEKMFTRSARAEACADIGDAQARIAQQLAGTDPALALGWVDRTAGLARSMPDGPSKQRLLGARATALAVVATAVALDRPDHAVALATEALDLTQDISTDPELESAVGALTAVAEVLALTDPDRALDLLGRTRPLADGLSTAAVQGRVLGQVVRAMTAMALHAVGDPDRAEQALRAAEGCIDDMPHGETARPKHEVVEAMAQTVGWLVAEHREPARSLVKRAQRLARGISPSGWRDQAWVHALVALAAVDPDKAERATRDLSDRDDKVTVWIAAAKSWTAAP</sequence>
<accession>A0A1H7X7F8</accession>
<dbReference type="eggNOG" id="COG0515">
    <property type="taxonomic scope" value="Bacteria"/>
</dbReference>
<dbReference type="GO" id="GO:0004674">
    <property type="term" value="F:protein serine/threonine kinase activity"/>
    <property type="evidence" value="ECO:0007669"/>
    <property type="project" value="UniProtKB-KW"/>
</dbReference>
<dbReference type="Proteomes" id="UP000183015">
    <property type="component" value="Unassembled WGS sequence"/>
</dbReference>
<feature type="domain" description="Protein kinase" evidence="8">
    <location>
        <begin position="15"/>
        <end position="273"/>
    </location>
</feature>
<evidence type="ECO:0000313" key="9">
    <source>
        <dbReference type="EMBL" id="SEM29631.1"/>
    </source>
</evidence>
<dbReference type="PANTHER" id="PTHR43289">
    <property type="entry name" value="MITOGEN-ACTIVATED PROTEIN KINASE KINASE KINASE 20-RELATED"/>
    <property type="match status" value="1"/>
</dbReference>
<evidence type="ECO:0000256" key="5">
    <source>
        <dbReference type="ARBA" id="ARBA00022777"/>
    </source>
</evidence>
<proteinExistence type="predicted"/>
<dbReference type="InterPro" id="IPR008271">
    <property type="entry name" value="Ser/Thr_kinase_AS"/>
</dbReference>
<dbReference type="Gene3D" id="1.10.510.10">
    <property type="entry name" value="Transferase(Phosphotransferase) domain 1"/>
    <property type="match status" value="1"/>
</dbReference>
<evidence type="ECO:0000256" key="4">
    <source>
        <dbReference type="ARBA" id="ARBA00022741"/>
    </source>
</evidence>
<evidence type="ECO:0000313" key="10">
    <source>
        <dbReference type="Proteomes" id="UP000183015"/>
    </source>
</evidence>
<organism evidence="9 10">
    <name type="scientific">Streptacidiphilus jiangxiensis</name>
    <dbReference type="NCBI Taxonomy" id="235985"/>
    <lineage>
        <taxon>Bacteria</taxon>
        <taxon>Bacillati</taxon>
        <taxon>Actinomycetota</taxon>
        <taxon>Actinomycetes</taxon>
        <taxon>Kitasatosporales</taxon>
        <taxon>Streptomycetaceae</taxon>
        <taxon>Streptacidiphilus</taxon>
    </lineage>
</organism>
<evidence type="ECO:0000259" key="8">
    <source>
        <dbReference type="PROSITE" id="PS50011"/>
    </source>
</evidence>
<reference evidence="10" key="1">
    <citation type="submission" date="2016-10" db="EMBL/GenBank/DDBJ databases">
        <authorList>
            <person name="Varghese N."/>
        </authorList>
    </citation>
    <scope>NUCLEOTIDE SEQUENCE [LARGE SCALE GENOMIC DNA]</scope>
    <source>
        <strain evidence="10">DSM 45096 / BCRC 16803 / CGMCC 4.1857 / CIP 109030 / JCM 12277 / KCTC 19219 / NBRC 100920 / 33214</strain>
    </source>
</reference>
<dbReference type="OrthoDB" id="9762169at2"/>
<dbReference type="PROSITE" id="PS00108">
    <property type="entry name" value="PROTEIN_KINASE_ST"/>
    <property type="match status" value="1"/>
</dbReference>
<evidence type="ECO:0000256" key="2">
    <source>
        <dbReference type="ARBA" id="ARBA00022527"/>
    </source>
</evidence>
<evidence type="ECO:0000256" key="7">
    <source>
        <dbReference type="PROSITE-ProRule" id="PRU10141"/>
    </source>
</evidence>
<dbReference type="InterPro" id="IPR000719">
    <property type="entry name" value="Prot_kinase_dom"/>
</dbReference>
<keyword evidence="4 7" id="KW-0547">Nucleotide-binding</keyword>
<dbReference type="RefSeq" id="WP_052439392.1">
    <property type="nucleotide sequence ID" value="NZ_BBPN01000048.1"/>
</dbReference>
<dbReference type="InterPro" id="IPR011009">
    <property type="entry name" value="Kinase-like_dom_sf"/>
</dbReference>
<dbReference type="Pfam" id="PF00069">
    <property type="entry name" value="Pkinase"/>
    <property type="match status" value="1"/>
</dbReference>
<gene>
    <name evidence="9" type="ORF">SAMN05414137_12313</name>
</gene>
<keyword evidence="3" id="KW-0808">Transferase</keyword>
<dbReference type="PANTHER" id="PTHR43289:SF6">
    <property type="entry name" value="SERINE_THREONINE-PROTEIN KINASE NEKL-3"/>
    <property type="match status" value="1"/>
</dbReference>
<dbReference type="STRING" id="235985.SAMN05414137_12313"/>
<keyword evidence="2 9" id="KW-0723">Serine/threonine-protein kinase</keyword>
<dbReference type="AlphaFoldDB" id="A0A1H7X7F8"/>
<dbReference type="GO" id="GO:0005524">
    <property type="term" value="F:ATP binding"/>
    <property type="evidence" value="ECO:0007669"/>
    <property type="project" value="UniProtKB-UniRule"/>
</dbReference>
<dbReference type="InterPro" id="IPR011990">
    <property type="entry name" value="TPR-like_helical_dom_sf"/>
</dbReference>
<dbReference type="Gene3D" id="3.30.200.20">
    <property type="entry name" value="Phosphorylase Kinase, domain 1"/>
    <property type="match status" value="1"/>
</dbReference>
<dbReference type="PROSITE" id="PS00107">
    <property type="entry name" value="PROTEIN_KINASE_ATP"/>
    <property type="match status" value="1"/>
</dbReference>
<evidence type="ECO:0000256" key="6">
    <source>
        <dbReference type="ARBA" id="ARBA00022840"/>
    </source>
</evidence>
<name>A0A1H7X7F8_STRJI</name>
<protein>
    <recommendedName>
        <fullName evidence="1">non-specific serine/threonine protein kinase</fullName>
        <ecNumber evidence="1">2.7.11.1</ecNumber>
    </recommendedName>
</protein>
<dbReference type="EMBL" id="FOAZ01000023">
    <property type="protein sequence ID" value="SEM29631.1"/>
    <property type="molecule type" value="Genomic_DNA"/>
</dbReference>
<keyword evidence="10" id="KW-1185">Reference proteome</keyword>
<evidence type="ECO:0000256" key="1">
    <source>
        <dbReference type="ARBA" id="ARBA00012513"/>
    </source>
</evidence>
<evidence type="ECO:0000256" key="3">
    <source>
        <dbReference type="ARBA" id="ARBA00022679"/>
    </source>
</evidence>
<dbReference type="EC" id="2.7.11.1" evidence="1"/>